<protein>
    <submittedName>
        <fullName evidence="1">Uncharacterized protein</fullName>
    </submittedName>
</protein>
<organism evidence="1 2">
    <name type="scientific">Astathelohania contejeani</name>
    <dbReference type="NCBI Taxonomy" id="164912"/>
    <lineage>
        <taxon>Eukaryota</taxon>
        <taxon>Fungi</taxon>
        <taxon>Fungi incertae sedis</taxon>
        <taxon>Microsporidia</taxon>
        <taxon>Astathelohaniidae</taxon>
        <taxon>Astathelohania</taxon>
    </lineage>
</organism>
<evidence type="ECO:0000313" key="2">
    <source>
        <dbReference type="Proteomes" id="UP001516464"/>
    </source>
</evidence>
<gene>
    <name evidence="1" type="ORF">TCON_2493</name>
</gene>
<name>A0ABQ7HVY5_9MICR</name>
<keyword evidence="2" id="KW-1185">Reference proteome</keyword>
<accession>A0ABQ7HVY5</accession>
<proteinExistence type="predicted"/>
<dbReference type="Proteomes" id="UP001516464">
    <property type="component" value="Unassembled WGS sequence"/>
</dbReference>
<feature type="non-terminal residue" evidence="1">
    <location>
        <position position="110"/>
    </location>
</feature>
<comment type="caution">
    <text evidence="1">The sequence shown here is derived from an EMBL/GenBank/DDBJ whole genome shotgun (WGS) entry which is preliminary data.</text>
</comment>
<reference evidence="1 2" key="1">
    <citation type="submission" date="2019-01" db="EMBL/GenBank/DDBJ databases">
        <title>Genomes sequencing and comparative genomics of infectious freshwater microsporidia, Cucumispora dikerogammari and Thelohania contejeani.</title>
        <authorList>
            <person name="Cormier A."/>
            <person name="Giraud I."/>
            <person name="Wattier R."/>
            <person name="Teixeira M."/>
            <person name="Grandjean F."/>
            <person name="Rigaud T."/>
            <person name="Cordaux R."/>
        </authorList>
    </citation>
    <scope>NUCLEOTIDE SEQUENCE [LARGE SCALE GENOMIC DNA]</scope>
    <source>
        <strain evidence="1">T1</strain>
        <tissue evidence="1">Spores</tissue>
    </source>
</reference>
<evidence type="ECO:0000313" key="1">
    <source>
        <dbReference type="EMBL" id="KAF7679706.1"/>
    </source>
</evidence>
<sequence length="110" mass="13512">MLDTWALVCGERRMMIPQYWKLGVDDMYKRHLFHIQIWPFNSMRGDRNCAFFSPDYHKIFVEAEQKAKQKSLNRKQRRLAIKAELQRVAVEVEQKHQQQKYRERKKERES</sequence>
<dbReference type="EMBL" id="SBIQ01000331">
    <property type="protein sequence ID" value="KAF7679706.1"/>
    <property type="molecule type" value="Genomic_DNA"/>
</dbReference>